<dbReference type="EC" id="2.1.1.181" evidence="6"/>
<name>A0AAU6WW00_9FLAO</name>
<gene>
    <name evidence="6 7" type="primary">rlmF</name>
    <name evidence="7" type="ORF">AAFP95_11105</name>
</gene>
<dbReference type="SUPFAM" id="SSF53335">
    <property type="entry name" value="S-adenosyl-L-methionine-dependent methyltransferases"/>
    <property type="match status" value="1"/>
</dbReference>
<dbReference type="PANTHER" id="PTHR13393:SF0">
    <property type="entry name" value="RNA N6-ADENOSINE-METHYLTRANSFERASE METTL16"/>
    <property type="match status" value="1"/>
</dbReference>
<comment type="subcellular location">
    <subcellularLocation>
        <location evidence="6">Cytoplasm</location>
    </subcellularLocation>
</comment>
<evidence type="ECO:0000256" key="5">
    <source>
        <dbReference type="ARBA" id="ARBA00022691"/>
    </source>
</evidence>
<dbReference type="PIRSF" id="PIRSF029038">
    <property type="entry name" value="Mtase_YbiN_prd"/>
    <property type="match status" value="1"/>
</dbReference>
<keyword evidence="1 6" id="KW-0963">Cytoplasm</keyword>
<comment type="function">
    <text evidence="6">Specifically methylates the adenine in position 1618 of 23S rRNA.</text>
</comment>
<dbReference type="GO" id="GO:0005737">
    <property type="term" value="C:cytoplasm"/>
    <property type="evidence" value="ECO:0007669"/>
    <property type="project" value="UniProtKB-SubCell"/>
</dbReference>
<accession>A0AAU6WW00</accession>
<reference evidence="7 8" key="1">
    <citation type="submission" date="2024-04" db="EMBL/GenBank/DDBJ databases">
        <title>Genome sequencing and assembly of rice foliar adapted Chryseobacterium endophyticum OsEnb-ALM-A6.</title>
        <authorList>
            <person name="Kumar S."/>
            <person name="Javed M."/>
            <person name="Chouhan V."/>
            <person name="Charishma K."/>
            <person name="Patel A."/>
            <person name="Kumar M."/>
            <person name="Sahu K.P."/>
            <person name="Kumar A."/>
        </authorList>
    </citation>
    <scope>NUCLEOTIDE SEQUENCE [LARGE SCALE GENOMIC DNA]</scope>
    <source>
        <strain evidence="7 8">OsEnb-ALM-A6</strain>
    </source>
</reference>
<evidence type="ECO:0000313" key="8">
    <source>
        <dbReference type="Proteomes" id="UP001463665"/>
    </source>
</evidence>
<dbReference type="InterPro" id="IPR029063">
    <property type="entry name" value="SAM-dependent_MTases_sf"/>
</dbReference>
<dbReference type="InterPro" id="IPR016909">
    <property type="entry name" value="rRNA_lsu_MeTfrase_F"/>
</dbReference>
<evidence type="ECO:0000256" key="2">
    <source>
        <dbReference type="ARBA" id="ARBA00022552"/>
    </source>
</evidence>
<dbReference type="AlphaFoldDB" id="A0AAU6WW00"/>
<dbReference type="GO" id="GO:0070475">
    <property type="term" value="P:rRNA base methylation"/>
    <property type="evidence" value="ECO:0007669"/>
    <property type="project" value="TreeGrafter"/>
</dbReference>
<dbReference type="GO" id="GO:0052907">
    <property type="term" value="F:23S rRNA (adenine(1618)-N(6))-methyltransferase activity"/>
    <property type="evidence" value="ECO:0007669"/>
    <property type="project" value="UniProtKB-EC"/>
</dbReference>
<evidence type="ECO:0000313" key="7">
    <source>
        <dbReference type="EMBL" id="XAO76265.1"/>
    </source>
</evidence>
<keyword evidence="2 6" id="KW-0698">rRNA processing</keyword>
<sequence>MAEKSNLHPRNLHRDPYDFYQLIAGVPELKPYVFVNAYQSVTINFSLPQAVKLLNKALLLHFYKVQHWDIPDTNLCPPIPGRADYIHYIADLLAESFGELPESQKIQGLDIGTGANLVYPLIAHRSYGWTMLGTDINEYSLNNAAKILDYNPDLLPVIRLKKQQEPDHIFKNIIEPEDRFAFSICNPPFHDSEVSALKGNLRKTKNLSKSKVRKPVLNFGGQQSELWCEGGELAFITKMILESRLYPSQVLWFTCLVSKKDNLFKLTSLLKKVKAVEFRVIEMAQGQKISRALAWTFVPQQKQKNWLNVNQKQTPYGW</sequence>
<dbReference type="InterPro" id="IPR010286">
    <property type="entry name" value="METTL16/RlmF"/>
</dbReference>
<comment type="catalytic activity">
    <reaction evidence="6">
        <text>adenosine(1618) in 23S rRNA + S-adenosyl-L-methionine = N(6)-methyladenosine(1618) in 23S rRNA + S-adenosyl-L-homocysteine + H(+)</text>
        <dbReference type="Rhea" id="RHEA:16497"/>
        <dbReference type="Rhea" id="RHEA-COMP:10229"/>
        <dbReference type="Rhea" id="RHEA-COMP:10231"/>
        <dbReference type="ChEBI" id="CHEBI:15378"/>
        <dbReference type="ChEBI" id="CHEBI:57856"/>
        <dbReference type="ChEBI" id="CHEBI:59789"/>
        <dbReference type="ChEBI" id="CHEBI:74411"/>
        <dbReference type="ChEBI" id="CHEBI:74449"/>
        <dbReference type="EC" id="2.1.1.181"/>
    </reaction>
</comment>
<evidence type="ECO:0000256" key="3">
    <source>
        <dbReference type="ARBA" id="ARBA00022603"/>
    </source>
</evidence>
<evidence type="ECO:0000256" key="1">
    <source>
        <dbReference type="ARBA" id="ARBA00022490"/>
    </source>
</evidence>
<dbReference type="HAMAP" id="MF_01848">
    <property type="entry name" value="23SrRNA_methyltr_F"/>
    <property type="match status" value="1"/>
</dbReference>
<comment type="similarity">
    <text evidence="6">Belongs to the methyltransferase superfamily. METTL16/RlmF family.</text>
</comment>
<dbReference type="EMBL" id="CP154834">
    <property type="protein sequence ID" value="XAO76265.1"/>
    <property type="molecule type" value="Genomic_DNA"/>
</dbReference>
<dbReference type="Gene3D" id="3.40.50.150">
    <property type="entry name" value="Vaccinia Virus protein VP39"/>
    <property type="match status" value="1"/>
</dbReference>
<dbReference type="Pfam" id="PF05971">
    <property type="entry name" value="Methyltransf_10"/>
    <property type="match status" value="1"/>
</dbReference>
<dbReference type="Proteomes" id="UP001463665">
    <property type="component" value="Chromosome"/>
</dbReference>
<dbReference type="PANTHER" id="PTHR13393">
    <property type="entry name" value="SAM-DEPENDENT METHYLTRANSFERASE"/>
    <property type="match status" value="1"/>
</dbReference>
<evidence type="ECO:0000256" key="4">
    <source>
        <dbReference type="ARBA" id="ARBA00022679"/>
    </source>
</evidence>
<keyword evidence="8" id="KW-1185">Reference proteome</keyword>
<protein>
    <recommendedName>
        <fullName evidence="6">Ribosomal RNA large subunit methyltransferase F</fullName>
        <ecNumber evidence="6">2.1.1.181</ecNumber>
    </recommendedName>
    <alternativeName>
        <fullName evidence="6">23S rRNA mA1618 methyltransferase</fullName>
    </alternativeName>
    <alternativeName>
        <fullName evidence="6">rRNA adenine N-6-methyltransferase</fullName>
    </alternativeName>
</protein>
<organism evidence="7 8">
    <name type="scientific">Chryseobacterium endophyticum</name>
    <dbReference type="NCBI Taxonomy" id="1854762"/>
    <lineage>
        <taxon>Bacteria</taxon>
        <taxon>Pseudomonadati</taxon>
        <taxon>Bacteroidota</taxon>
        <taxon>Flavobacteriia</taxon>
        <taxon>Flavobacteriales</taxon>
        <taxon>Weeksellaceae</taxon>
        <taxon>Chryseobacterium group</taxon>
        <taxon>Chryseobacterium</taxon>
    </lineage>
</organism>
<keyword evidence="4 6" id="KW-0808">Transferase</keyword>
<proteinExistence type="inferred from homology"/>
<keyword evidence="5 6" id="KW-0949">S-adenosyl-L-methionine</keyword>
<dbReference type="RefSeq" id="WP_345767667.1">
    <property type="nucleotide sequence ID" value="NZ_CP154834.1"/>
</dbReference>
<keyword evidence="3 6" id="KW-0489">Methyltransferase</keyword>
<evidence type="ECO:0000256" key="6">
    <source>
        <dbReference type="HAMAP-Rule" id="MF_01848"/>
    </source>
</evidence>
<dbReference type="NCBIfam" id="NF008725">
    <property type="entry name" value="PRK11727.1"/>
    <property type="match status" value="1"/>
</dbReference>